<proteinExistence type="predicted"/>
<comment type="caution">
    <text evidence="2">The sequence shown here is derived from an EMBL/GenBank/DDBJ whole genome shotgun (WGS) entry which is preliminary data.</text>
</comment>
<accession>A0AAW1GVU5</accession>
<gene>
    <name evidence="2" type="ORF">RND81_13G039000</name>
</gene>
<evidence type="ECO:0000313" key="3">
    <source>
        <dbReference type="Proteomes" id="UP001443914"/>
    </source>
</evidence>
<evidence type="ECO:0000256" key="1">
    <source>
        <dbReference type="SAM" id="MobiDB-lite"/>
    </source>
</evidence>
<dbReference type="Proteomes" id="UP001443914">
    <property type="component" value="Unassembled WGS sequence"/>
</dbReference>
<dbReference type="PANTHER" id="PTHR34222:SF79">
    <property type="entry name" value="RETROVIRUS-RELATED POL POLYPROTEIN FROM TRANSPOSON TNT 1-94"/>
    <property type="match status" value="1"/>
</dbReference>
<name>A0AAW1GVU5_SAPOF</name>
<feature type="compositionally biased region" description="Polar residues" evidence="1">
    <location>
        <begin position="121"/>
        <end position="133"/>
    </location>
</feature>
<feature type="region of interest" description="Disordered" evidence="1">
    <location>
        <begin position="121"/>
        <end position="143"/>
    </location>
</feature>
<sequence length="178" mass="20481">MGLDVSLYGNVRSQKLALDLLPTLNRAYHVILQEERLRVIVPAIEESPDILAYVVKYDTYSSSKPDWRDIREREKSKKKKLYCTHYSTRGHDVTSCFIKNQNFPDWWGDRPRTVVEARARSASTAPRGSTVRANSILPGPTSVSNRIPDDRLIKRTLLPRGRLESVSYTMDFTCFMML</sequence>
<evidence type="ECO:0000313" key="2">
    <source>
        <dbReference type="EMBL" id="KAK9668168.1"/>
    </source>
</evidence>
<protein>
    <submittedName>
        <fullName evidence="2">Uncharacterized protein</fullName>
    </submittedName>
</protein>
<dbReference type="EMBL" id="JBDFQZ010000013">
    <property type="protein sequence ID" value="KAK9668168.1"/>
    <property type="molecule type" value="Genomic_DNA"/>
</dbReference>
<dbReference type="PANTHER" id="PTHR34222">
    <property type="entry name" value="GAG_PRE-INTEGRS DOMAIN-CONTAINING PROTEIN"/>
    <property type="match status" value="1"/>
</dbReference>
<organism evidence="2 3">
    <name type="scientific">Saponaria officinalis</name>
    <name type="common">Common soapwort</name>
    <name type="synonym">Lychnis saponaria</name>
    <dbReference type="NCBI Taxonomy" id="3572"/>
    <lineage>
        <taxon>Eukaryota</taxon>
        <taxon>Viridiplantae</taxon>
        <taxon>Streptophyta</taxon>
        <taxon>Embryophyta</taxon>
        <taxon>Tracheophyta</taxon>
        <taxon>Spermatophyta</taxon>
        <taxon>Magnoliopsida</taxon>
        <taxon>eudicotyledons</taxon>
        <taxon>Gunneridae</taxon>
        <taxon>Pentapetalae</taxon>
        <taxon>Caryophyllales</taxon>
        <taxon>Caryophyllaceae</taxon>
        <taxon>Caryophylleae</taxon>
        <taxon>Saponaria</taxon>
    </lineage>
</organism>
<dbReference type="AlphaFoldDB" id="A0AAW1GVU5"/>
<keyword evidence="3" id="KW-1185">Reference proteome</keyword>
<reference evidence="2" key="1">
    <citation type="submission" date="2024-03" db="EMBL/GenBank/DDBJ databases">
        <title>WGS assembly of Saponaria officinalis var. Norfolk2.</title>
        <authorList>
            <person name="Jenkins J."/>
            <person name="Shu S."/>
            <person name="Grimwood J."/>
            <person name="Barry K."/>
            <person name="Goodstein D."/>
            <person name="Schmutz J."/>
            <person name="Leebens-Mack J."/>
            <person name="Osbourn A."/>
        </authorList>
    </citation>
    <scope>NUCLEOTIDE SEQUENCE [LARGE SCALE GENOMIC DNA]</scope>
    <source>
        <strain evidence="2">JIC</strain>
    </source>
</reference>